<keyword evidence="4" id="KW-0472">Membrane</keyword>
<protein>
    <submittedName>
        <fullName evidence="9">Starch-binding associating with outer membrane</fullName>
    </submittedName>
</protein>
<dbReference type="Pfam" id="PF07980">
    <property type="entry name" value="SusD_RagB"/>
    <property type="match status" value="1"/>
</dbReference>
<dbReference type="RefSeq" id="WP_084372265.1">
    <property type="nucleotide sequence ID" value="NZ_FWYF01000002.1"/>
</dbReference>
<dbReference type="Proteomes" id="UP000192472">
    <property type="component" value="Unassembled WGS sequence"/>
</dbReference>
<feature type="chain" id="PRO_5012822874" evidence="6">
    <location>
        <begin position="19"/>
        <end position="513"/>
    </location>
</feature>
<evidence type="ECO:0000259" key="8">
    <source>
        <dbReference type="Pfam" id="PF14322"/>
    </source>
</evidence>
<keyword evidence="10" id="KW-1185">Reference proteome</keyword>
<evidence type="ECO:0000313" key="10">
    <source>
        <dbReference type="Proteomes" id="UP000192472"/>
    </source>
</evidence>
<feature type="domain" description="RagB/SusD" evidence="7">
    <location>
        <begin position="246"/>
        <end position="512"/>
    </location>
</feature>
<dbReference type="InterPro" id="IPR011990">
    <property type="entry name" value="TPR-like_helical_dom_sf"/>
</dbReference>
<dbReference type="Gene3D" id="1.25.40.390">
    <property type="match status" value="1"/>
</dbReference>
<proteinExistence type="inferred from homology"/>
<keyword evidence="5" id="KW-0998">Cell outer membrane</keyword>
<dbReference type="GO" id="GO:0009279">
    <property type="term" value="C:cell outer membrane"/>
    <property type="evidence" value="ECO:0007669"/>
    <property type="project" value="UniProtKB-SubCell"/>
</dbReference>
<dbReference type="EMBL" id="FWYF01000002">
    <property type="protein sequence ID" value="SMD33854.1"/>
    <property type="molecule type" value="Genomic_DNA"/>
</dbReference>
<dbReference type="OrthoDB" id="636214at2"/>
<feature type="domain" description="SusD-like N-terminal" evidence="8">
    <location>
        <begin position="21"/>
        <end position="220"/>
    </location>
</feature>
<feature type="signal peptide" evidence="6">
    <location>
        <begin position="1"/>
        <end position="18"/>
    </location>
</feature>
<comment type="subcellular location">
    <subcellularLocation>
        <location evidence="1">Cell outer membrane</location>
    </subcellularLocation>
</comment>
<name>A0A1W2GBF7_REIFA</name>
<comment type="similarity">
    <text evidence="2">Belongs to the SusD family.</text>
</comment>
<gene>
    <name evidence="9" type="ORF">SAMN04488029_1706</name>
</gene>
<evidence type="ECO:0000256" key="4">
    <source>
        <dbReference type="ARBA" id="ARBA00023136"/>
    </source>
</evidence>
<accession>A0A1W2GBF7</accession>
<evidence type="ECO:0000313" key="9">
    <source>
        <dbReference type="EMBL" id="SMD33854.1"/>
    </source>
</evidence>
<dbReference type="InterPro" id="IPR033985">
    <property type="entry name" value="SusD-like_N"/>
</dbReference>
<organism evidence="9 10">
    <name type="scientific">Reichenbachiella faecimaris</name>
    <dbReference type="NCBI Taxonomy" id="692418"/>
    <lineage>
        <taxon>Bacteria</taxon>
        <taxon>Pseudomonadati</taxon>
        <taxon>Bacteroidota</taxon>
        <taxon>Cytophagia</taxon>
        <taxon>Cytophagales</taxon>
        <taxon>Reichenbachiellaceae</taxon>
        <taxon>Reichenbachiella</taxon>
    </lineage>
</organism>
<dbReference type="STRING" id="692418.SAMN04488029_1706"/>
<evidence type="ECO:0000256" key="6">
    <source>
        <dbReference type="SAM" id="SignalP"/>
    </source>
</evidence>
<dbReference type="AlphaFoldDB" id="A0A1W2GBF7"/>
<dbReference type="InterPro" id="IPR012944">
    <property type="entry name" value="SusD_RagB_dom"/>
</dbReference>
<evidence type="ECO:0000259" key="7">
    <source>
        <dbReference type="Pfam" id="PF07980"/>
    </source>
</evidence>
<evidence type="ECO:0000256" key="3">
    <source>
        <dbReference type="ARBA" id="ARBA00022729"/>
    </source>
</evidence>
<evidence type="ECO:0000256" key="5">
    <source>
        <dbReference type="ARBA" id="ARBA00023237"/>
    </source>
</evidence>
<keyword evidence="3 6" id="KW-0732">Signal</keyword>
<reference evidence="9 10" key="1">
    <citation type="submission" date="2017-04" db="EMBL/GenBank/DDBJ databases">
        <authorList>
            <person name="Afonso C.L."/>
            <person name="Miller P.J."/>
            <person name="Scott M.A."/>
            <person name="Spackman E."/>
            <person name="Goraichik I."/>
            <person name="Dimitrov K.M."/>
            <person name="Suarez D.L."/>
            <person name="Swayne D.E."/>
        </authorList>
    </citation>
    <scope>NUCLEOTIDE SEQUENCE [LARGE SCALE GENOMIC DNA]</scope>
    <source>
        <strain evidence="9 10">DSM 26133</strain>
    </source>
</reference>
<evidence type="ECO:0000256" key="2">
    <source>
        <dbReference type="ARBA" id="ARBA00006275"/>
    </source>
</evidence>
<dbReference type="Pfam" id="PF14322">
    <property type="entry name" value="SusD-like_3"/>
    <property type="match status" value="1"/>
</dbReference>
<evidence type="ECO:0000256" key="1">
    <source>
        <dbReference type="ARBA" id="ARBA00004442"/>
    </source>
</evidence>
<dbReference type="SUPFAM" id="SSF48452">
    <property type="entry name" value="TPR-like"/>
    <property type="match status" value="1"/>
</dbReference>
<sequence length="513" mass="57514">MKFINYIILMGLLMTTWACDLDENPPSLSRESVYSNLNNAKGALDGTYAGVAAYHYYGNTFHFVANCHSGFFVSGRGNSATATDNVTIAALQLTNGYNDLENVWEAIYQAIARSNEIIDQLDAVEIPEVDEEIGMNEVLGQAYFLRAFHYFNLVRLWGDVPLKLALTTKDNVQQNTASAEYIYDNIIADVKQAQSLMTGYFGEGYPEQYAADMLLAKVYMTLATADAELQDSTLDYWQLAYDEAIKVYGQYSLLNNYADLWVDTGGNTSESIFEIQFNYTGPSNFVKFFTAPNAINTSTWGRVKINADVYDRHAAVYPADPRIGETFLGSYLNNNTTSNGFGNLRANYPDNAARKNFSQGFPYLLKYSSKDPGQNTDLGEQNFIVYRYADLLLMLAEITNELGNPDGNQYDYVEEVLGRVGMIPSAALQIGSSQSDFRTAIMKEYTHELLGEGQDWFNNRRRGYAYFQSEVIQAHNNSAVFDPNVDVTLLDNDESVMSLPIPQTEIDNNQEID</sequence>